<dbReference type="EMBL" id="UGYW01000002">
    <property type="protein sequence ID" value="SUJ03464.1"/>
    <property type="molecule type" value="Genomic_DNA"/>
</dbReference>
<evidence type="ECO:0000313" key="2">
    <source>
        <dbReference type="EMBL" id="SUJ03464.1"/>
    </source>
</evidence>
<accession>A0A380BNX9</accession>
<evidence type="ECO:0000313" key="3">
    <source>
        <dbReference type="Proteomes" id="UP000254893"/>
    </source>
</evidence>
<keyword evidence="1" id="KW-0732">Signal</keyword>
<name>A0A380BNX9_SPHSI</name>
<dbReference type="InterPro" id="IPR058512">
    <property type="entry name" value="DUF8199"/>
</dbReference>
<dbReference type="InterPro" id="IPR058060">
    <property type="entry name" value="HYC_CC_PP"/>
</dbReference>
<evidence type="ECO:0000256" key="1">
    <source>
        <dbReference type="SAM" id="SignalP"/>
    </source>
</evidence>
<dbReference type="AlphaFoldDB" id="A0A380BNX9"/>
<organism evidence="2 3">
    <name type="scientific">Sphingobacterium spiritivorum</name>
    <name type="common">Flavobacterium spiritivorum</name>
    <dbReference type="NCBI Taxonomy" id="258"/>
    <lineage>
        <taxon>Bacteria</taxon>
        <taxon>Pseudomonadati</taxon>
        <taxon>Bacteroidota</taxon>
        <taxon>Sphingobacteriia</taxon>
        <taxon>Sphingobacteriales</taxon>
        <taxon>Sphingobacteriaceae</taxon>
        <taxon>Sphingobacterium</taxon>
    </lineage>
</organism>
<gene>
    <name evidence="2" type="ORF">NCTC11388_01272</name>
</gene>
<feature type="signal peptide" evidence="1">
    <location>
        <begin position="1"/>
        <end position="24"/>
    </location>
</feature>
<sequence length="143" mass="16651">MPYMKKIFLLFLSYLYLMSAFGVAIQTHFCKKETVQETSFFTKPIPREEPCAICVSKNKGQTRKKEGCCQHETKVLKLTDEQQKVVKTDLSFKFWNEAILHRFFGAVFESPSVHQTSAFAHYPQPLLSVQATPLYIYHCVYRI</sequence>
<dbReference type="NCBIfam" id="NF047658">
    <property type="entry name" value="HYC_CC_PP"/>
    <property type="match status" value="1"/>
</dbReference>
<reference evidence="2 3" key="1">
    <citation type="submission" date="2018-06" db="EMBL/GenBank/DDBJ databases">
        <authorList>
            <consortium name="Pathogen Informatics"/>
            <person name="Doyle S."/>
        </authorList>
    </citation>
    <scope>NUCLEOTIDE SEQUENCE [LARGE SCALE GENOMIC DNA]</scope>
    <source>
        <strain evidence="2 3">NCTC11388</strain>
    </source>
</reference>
<proteinExistence type="predicted"/>
<protein>
    <submittedName>
        <fullName evidence="2">Uncharacterized protein</fullName>
    </submittedName>
</protein>
<dbReference type="Proteomes" id="UP000254893">
    <property type="component" value="Unassembled WGS sequence"/>
</dbReference>
<feature type="chain" id="PRO_5016697937" evidence="1">
    <location>
        <begin position="25"/>
        <end position="143"/>
    </location>
</feature>
<dbReference type="Pfam" id="PF26622">
    <property type="entry name" value="DUF8199"/>
    <property type="match status" value="1"/>
</dbReference>